<evidence type="ECO:0000313" key="3">
    <source>
        <dbReference type="Proteomes" id="UP000034078"/>
    </source>
</evidence>
<gene>
    <name evidence="2" type="ORF">UX01_C0017G0009</name>
</gene>
<name>A0A837IDE7_9BACT</name>
<reference evidence="2 3" key="1">
    <citation type="journal article" date="2015" name="Nature">
        <title>rRNA introns, odd ribosomes, and small enigmatic genomes across a large radiation of phyla.</title>
        <authorList>
            <person name="Brown C.T."/>
            <person name="Hug L.A."/>
            <person name="Thomas B.C."/>
            <person name="Sharon I."/>
            <person name="Castelle C.J."/>
            <person name="Singh A."/>
            <person name="Wilkins M.J."/>
            <person name="Williams K.H."/>
            <person name="Banfield J.F."/>
        </authorList>
    </citation>
    <scope>NUCLEOTIDE SEQUENCE [LARGE SCALE GENOMIC DNA]</scope>
</reference>
<evidence type="ECO:0000313" key="2">
    <source>
        <dbReference type="EMBL" id="KKT98923.1"/>
    </source>
</evidence>
<evidence type="ECO:0000259" key="1">
    <source>
        <dbReference type="Pfam" id="PF13672"/>
    </source>
</evidence>
<feature type="domain" description="PPM-type phosphatase" evidence="1">
    <location>
        <begin position="13"/>
        <end position="154"/>
    </location>
</feature>
<organism evidence="2 3">
    <name type="scientific">Candidatus Collierbacteria bacterium GW2011_GWB2_45_17</name>
    <dbReference type="NCBI Taxonomy" id="1618388"/>
    <lineage>
        <taxon>Bacteria</taxon>
        <taxon>Candidatus Collieribacteriota</taxon>
    </lineage>
</organism>
<dbReference type="Proteomes" id="UP000034078">
    <property type="component" value="Unassembled WGS sequence"/>
</dbReference>
<comment type="caution">
    <text evidence="2">The sequence shown here is derived from an EMBL/GenBank/DDBJ whole genome shotgun (WGS) entry which is preliminary data.</text>
</comment>
<dbReference type="EMBL" id="LCKO01000017">
    <property type="protein sequence ID" value="KKT98923.1"/>
    <property type="molecule type" value="Genomic_DNA"/>
</dbReference>
<dbReference type="AlphaFoldDB" id="A0A837IDE7"/>
<dbReference type="InterPro" id="IPR001932">
    <property type="entry name" value="PPM-type_phosphatase-like_dom"/>
</dbReference>
<sequence>MLPMFTVKTGKVIGRSHILSGRNCQDSLKTATIELNNQTYIVGWISDGCSEGDHSEIGSTLTTQFLANQSILYLKRGIPLEVVPLFLFEDLLVFLRTNMASQHLTTPQDRAQYVKDYLLFTLVGFLIGPKSSQVLAYGDGLVIINDQIYRRDYQDESPYPGYLLIDSRFLSPTRRLLPQEFDIYSVKTANIQKLAIGSDAWLSDFDLLDHIWGHKHPNQVQRNMNIWSDEKKLADDASLIVVEAVL</sequence>
<dbReference type="Pfam" id="PF13672">
    <property type="entry name" value="PP2C_2"/>
    <property type="match status" value="1"/>
</dbReference>
<protein>
    <recommendedName>
        <fullName evidence="1">PPM-type phosphatase domain-containing protein</fullName>
    </recommendedName>
</protein>
<proteinExistence type="predicted"/>
<accession>A0A837IDE7</accession>